<feature type="non-terminal residue" evidence="1">
    <location>
        <position position="1"/>
    </location>
</feature>
<reference evidence="1" key="1">
    <citation type="submission" date="2018-05" db="EMBL/GenBank/DDBJ databases">
        <authorList>
            <person name="Lanie J.A."/>
            <person name="Ng W.-L."/>
            <person name="Kazmierczak K.M."/>
            <person name="Andrzejewski T.M."/>
            <person name="Davidsen T.M."/>
            <person name="Wayne K.J."/>
            <person name="Tettelin H."/>
            <person name="Glass J.I."/>
            <person name="Rusch D."/>
            <person name="Podicherti R."/>
            <person name="Tsui H.-C.T."/>
            <person name="Winkler M.E."/>
        </authorList>
    </citation>
    <scope>NUCLEOTIDE SEQUENCE</scope>
</reference>
<evidence type="ECO:0000313" key="1">
    <source>
        <dbReference type="EMBL" id="SVD24447.1"/>
    </source>
</evidence>
<evidence type="ECO:0008006" key="2">
    <source>
        <dbReference type="Google" id="ProtNLM"/>
    </source>
</evidence>
<dbReference type="AlphaFoldDB" id="A0A382TS85"/>
<gene>
    <name evidence="1" type="ORF">METZ01_LOCUS377301</name>
</gene>
<accession>A0A382TS85</accession>
<dbReference type="EMBL" id="UINC01138481">
    <property type="protein sequence ID" value="SVD24447.1"/>
    <property type="molecule type" value="Genomic_DNA"/>
</dbReference>
<dbReference type="InterPro" id="IPR036052">
    <property type="entry name" value="TrpB-like_PALP_sf"/>
</dbReference>
<organism evidence="1">
    <name type="scientific">marine metagenome</name>
    <dbReference type="NCBI Taxonomy" id="408172"/>
    <lineage>
        <taxon>unclassified sequences</taxon>
        <taxon>metagenomes</taxon>
        <taxon>ecological metagenomes</taxon>
    </lineage>
</organism>
<protein>
    <recommendedName>
        <fullName evidence="2">Tryptophan synthase beta chain-like PALP domain-containing protein</fullName>
    </recommendedName>
</protein>
<dbReference type="SUPFAM" id="SSF53686">
    <property type="entry name" value="Tryptophan synthase beta subunit-like PLP-dependent enzymes"/>
    <property type="match status" value="1"/>
</dbReference>
<proteinExistence type="predicted"/>
<name>A0A382TS85_9ZZZZ</name>
<sequence length="232" mass="27240">KLTALKNVLTTIKPSKPLIHLSVYGSWSGWALAEVSKELDYEFIMAYPDSKKFPQHIIEKSENVLPIKPNMMNVMYNKVGQIAKEKNYIRLPYAFDHDTYIATQRQRLREVKKELDFDHLVVSSGSGVTCLGLMLEHEPWASLLDPRNTRTFHTVNVSGEDTIKKKFLKHQIQPSEQIEIVKSEFEFDDMMESYETPFPCNEFWDKKAWYWLEKNIQKFEGEILFWNLGGNW</sequence>